<evidence type="ECO:0000313" key="2">
    <source>
        <dbReference type="EMBL" id="BBH22341.1"/>
    </source>
</evidence>
<evidence type="ECO:0000259" key="1">
    <source>
        <dbReference type="Pfam" id="PF13672"/>
    </source>
</evidence>
<reference evidence="2 3" key="1">
    <citation type="submission" date="2018-11" db="EMBL/GenBank/DDBJ databases">
        <title>Complete genome sequence of Paenibacillus baekrokdamisoli strain KCTC 33723.</title>
        <authorList>
            <person name="Kang S.W."/>
            <person name="Lee K.C."/>
            <person name="Kim K.K."/>
            <person name="Kim J.S."/>
            <person name="Kim D.S."/>
            <person name="Ko S.H."/>
            <person name="Yang S.H."/>
            <person name="Lee J.S."/>
        </authorList>
    </citation>
    <scope>NUCLEOTIDE SEQUENCE [LARGE SCALE GENOMIC DNA]</scope>
    <source>
        <strain evidence="2 3">KCTC 33723</strain>
    </source>
</reference>
<dbReference type="Proteomes" id="UP000275368">
    <property type="component" value="Chromosome"/>
</dbReference>
<dbReference type="KEGG" id="pbk:Back11_36860"/>
<proteinExistence type="predicted"/>
<dbReference type="EMBL" id="AP019308">
    <property type="protein sequence ID" value="BBH22341.1"/>
    <property type="molecule type" value="Genomic_DNA"/>
</dbReference>
<accession>A0A3G9J931</accession>
<protein>
    <recommendedName>
        <fullName evidence="1">PPM-type phosphatase domain-containing protein</fullName>
    </recommendedName>
</protein>
<dbReference type="InterPro" id="IPR036457">
    <property type="entry name" value="PPM-type-like_dom_sf"/>
</dbReference>
<dbReference type="InterPro" id="IPR001932">
    <property type="entry name" value="PPM-type_phosphatase-like_dom"/>
</dbReference>
<gene>
    <name evidence="2" type="ORF">Back11_36860</name>
</gene>
<name>A0A3G9J931_9BACL</name>
<dbReference type="Pfam" id="PF13672">
    <property type="entry name" value="PP2C_2"/>
    <property type="match status" value="1"/>
</dbReference>
<organism evidence="2 3">
    <name type="scientific">Paenibacillus baekrokdamisoli</name>
    <dbReference type="NCBI Taxonomy" id="1712516"/>
    <lineage>
        <taxon>Bacteria</taxon>
        <taxon>Bacillati</taxon>
        <taxon>Bacillota</taxon>
        <taxon>Bacilli</taxon>
        <taxon>Bacillales</taxon>
        <taxon>Paenibacillaceae</taxon>
        <taxon>Paenibacillus</taxon>
    </lineage>
</organism>
<sequence>MPKNISVDFSVESSTQKGISALNEDALVLNANKQVYGVIDGVSSIEMFLDHDQRTGGYIAAQLVASHLHVQSKDINIREAVLAANVELRQRMEAEGIDVTCSWKLWSAVFAVVQIHPTYMEYVQCGDCMLFVQYNDQSIRVLTRNQVEAFDTRILNKKQELIELGHSKEDIQLQLFPLTESNRNKANTLEGYSVMNGDPAFADFLEYGRISRANVSKVYAVTDGLFHHIEASDDPQKWDKFIMEINKKGLEHYMDHLTCIEEQDPFCIHFPRHKKSDDKSAVIMEFQSGV</sequence>
<dbReference type="SUPFAM" id="SSF81606">
    <property type="entry name" value="PP2C-like"/>
    <property type="match status" value="1"/>
</dbReference>
<evidence type="ECO:0000313" key="3">
    <source>
        <dbReference type="Proteomes" id="UP000275368"/>
    </source>
</evidence>
<dbReference type="AlphaFoldDB" id="A0A3G9J931"/>
<feature type="domain" description="PPM-type phosphatase" evidence="1">
    <location>
        <begin position="22"/>
        <end position="243"/>
    </location>
</feature>
<dbReference type="Gene3D" id="3.60.40.10">
    <property type="entry name" value="PPM-type phosphatase domain"/>
    <property type="match status" value="1"/>
</dbReference>
<dbReference type="RefSeq" id="WP_164522863.1">
    <property type="nucleotide sequence ID" value="NZ_AP019308.1"/>
</dbReference>
<keyword evidence="3" id="KW-1185">Reference proteome</keyword>